<dbReference type="GO" id="GO:1990189">
    <property type="term" value="F:protein N-terminal-serine acetyltransferase activity"/>
    <property type="evidence" value="ECO:0007669"/>
    <property type="project" value="TreeGrafter"/>
</dbReference>
<evidence type="ECO:0000313" key="2">
    <source>
        <dbReference type="EMBL" id="RCJ36125.1"/>
    </source>
</evidence>
<dbReference type="SUPFAM" id="SSF55729">
    <property type="entry name" value="Acyl-CoA N-acyltransferases (Nat)"/>
    <property type="match status" value="1"/>
</dbReference>
<dbReference type="PANTHER" id="PTHR43441:SF2">
    <property type="entry name" value="FAMILY ACETYLTRANSFERASE, PUTATIVE (AFU_ORTHOLOGUE AFUA_7G00850)-RELATED"/>
    <property type="match status" value="1"/>
</dbReference>
<gene>
    <name evidence="2" type="ORF">A6769_17610</name>
</gene>
<evidence type="ECO:0000259" key="1">
    <source>
        <dbReference type="Pfam" id="PF13302"/>
    </source>
</evidence>
<name>A0A367RI35_NOSPU</name>
<dbReference type="Pfam" id="PF13302">
    <property type="entry name" value="Acetyltransf_3"/>
    <property type="match status" value="1"/>
</dbReference>
<dbReference type="GO" id="GO:0008999">
    <property type="term" value="F:protein-N-terminal-alanine acetyltransferase activity"/>
    <property type="evidence" value="ECO:0007669"/>
    <property type="project" value="TreeGrafter"/>
</dbReference>
<dbReference type="EMBL" id="LXQE01000150">
    <property type="protein sequence ID" value="RCJ36125.1"/>
    <property type="molecule type" value="Genomic_DNA"/>
</dbReference>
<feature type="domain" description="N-acetyltransferase" evidence="1">
    <location>
        <begin position="19"/>
        <end position="161"/>
    </location>
</feature>
<dbReference type="InterPro" id="IPR000182">
    <property type="entry name" value="GNAT_dom"/>
</dbReference>
<proteinExistence type="predicted"/>
<sequence>MQDRTWQPPGFIQLNGQFVTLRPLIPERDVETLYVASHGTPEKEAVWNYLFYGPFDRPSIMKDWMEKNIVSKSDPLTWTVFENSANTQVGIVALLAIVPNHGRAEIGHVWFTPAVHKSKINTESQFLLLQHLFDCHSYRRVEWKCNSLNHASRTTATRMGFIYEGRFRQHMFVRGKNRDTDWFAMTDKEWSRCKSNFEKWLYSHENVSLMELNNS</sequence>
<reference evidence="3" key="1">
    <citation type="submission" date="2016-04" db="EMBL/GenBank/DDBJ databases">
        <authorList>
            <person name="Tabuchi Yagui T.R."/>
        </authorList>
    </citation>
    <scope>NUCLEOTIDE SEQUENCE [LARGE SCALE GENOMIC DNA]</scope>
</reference>
<organism evidence="2 3">
    <name type="scientific">Nostoc punctiforme NIES-2108</name>
    <dbReference type="NCBI Taxonomy" id="1356359"/>
    <lineage>
        <taxon>Bacteria</taxon>
        <taxon>Bacillati</taxon>
        <taxon>Cyanobacteriota</taxon>
        <taxon>Cyanophyceae</taxon>
        <taxon>Nostocales</taxon>
        <taxon>Nostocaceae</taxon>
        <taxon>Nostoc</taxon>
    </lineage>
</organism>
<dbReference type="InterPro" id="IPR016181">
    <property type="entry name" value="Acyl_CoA_acyltransferase"/>
</dbReference>
<dbReference type="PANTHER" id="PTHR43441">
    <property type="entry name" value="RIBOSOMAL-PROTEIN-SERINE ACETYLTRANSFERASE"/>
    <property type="match status" value="1"/>
</dbReference>
<comment type="caution">
    <text evidence="2">The sequence shown here is derived from an EMBL/GenBank/DDBJ whole genome shotgun (WGS) entry which is preliminary data.</text>
</comment>
<accession>A0A367RI35</accession>
<protein>
    <recommendedName>
        <fullName evidence="1">N-acetyltransferase domain-containing protein</fullName>
    </recommendedName>
</protein>
<dbReference type="AlphaFoldDB" id="A0A367RI35"/>
<dbReference type="Proteomes" id="UP000252085">
    <property type="component" value="Unassembled WGS sequence"/>
</dbReference>
<evidence type="ECO:0000313" key="3">
    <source>
        <dbReference type="Proteomes" id="UP000252085"/>
    </source>
</evidence>
<dbReference type="InterPro" id="IPR051908">
    <property type="entry name" value="Ribosomal_N-acetyltransferase"/>
</dbReference>
<dbReference type="Gene3D" id="3.40.630.30">
    <property type="match status" value="1"/>
</dbReference>